<accession>A0A9X2MP65</accession>
<evidence type="ECO:0000256" key="5">
    <source>
        <dbReference type="ARBA" id="ARBA00022660"/>
    </source>
</evidence>
<evidence type="ECO:0000256" key="8">
    <source>
        <dbReference type="ARBA" id="ARBA00022967"/>
    </source>
</evidence>
<sequence>MMNRWQYFKRLAPLMAIMALVLAACGREDLSTLNPQGPVAEEQFGLMVTAILIMSLVIVVVFAISLYVIIRFRRRKGDKTVPKQVEGNHKLEVIWTVIPIILLIILGVPTVQSVFNLSKDYSNDPDAVKVIVTSHQYWWEFEYPELGIKTAQELVIPTGKTISIEAKTADVLHSFWVPSLAGKIDTNPGGNTNYMYFSAPKEGVYLGKCAELCGPSHGLMDFKVKSVDPASFDRWAAAIQEPVALPSDPAIAEAFENKCLTCHAVGTYGGPAFPNLTGIGSRESVAGILVNVEADDKKYEHEDTVYNNLYKWIKDPNGVKPGNLMAGQYDLTEEEIEGIAKYLSELTLDFEQ</sequence>
<dbReference type="Gene3D" id="2.60.40.420">
    <property type="entry name" value="Cupredoxins - blue copper proteins"/>
    <property type="match status" value="1"/>
</dbReference>
<evidence type="ECO:0000256" key="14">
    <source>
        <dbReference type="ARBA" id="ARBA00024688"/>
    </source>
</evidence>
<dbReference type="GO" id="GO:0042773">
    <property type="term" value="P:ATP synthesis coupled electron transport"/>
    <property type="evidence" value="ECO:0007669"/>
    <property type="project" value="TreeGrafter"/>
</dbReference>
<keyword evidence="11 16" id="KW-0408">Iron</keyword>
<evidence type="ECO:0000313" key="24">
    <source>
        <dbReference type="Proteomes" id="UP001141950"/>
    </source>
</evidence>
<evidence type="ECO:0000256" key="19">
    <source>
        <dbReference type="SAM" id="Phobius"/>
    </source>
</evidence>
<keyword evidence="13 19" id="KW-0472">Membrane</keyword>
<dbReference type="PROSITE" id="PS51257">
    <property type="entry name" value="PROKAR_LIPOPROTEIN"/>
    <property type="match status" value="1"/>
</dbReference>
<evidence type="ECO:0000256" key="17">
    <source>
        <dbReference type="RuleBase" id="RU000456"/>
    </source>
</evidence>
<dbReference type="InterPro" id="IPR045187">
    <property type="entry name" value="CcO_II"/>
</dbReference>
<dbReference type="PROSITE" id="PS51007">
    <property type="entry name" value="CYTC"/>
    <property type="match status" value="1"/>
</dbReference>
<dbReference type="InterPro" id="IPR036257">
    <property type="entry name" value="Cyt_c_oxidase_su2_TM_sf"/>
</dbReference>
<proteinExistence type="inferred from homology"/>
<keyword evidence="10 19" id="KW-1133">Transmembrane helix</keyword>
<dbReference type="PANTHER" id="PTHR22888:SF10">
    <property type="entry name" value="CYTOCHROME C OXIDASE SUBUNIT 2"/>
    <property type="match status" value="1"/>
</dbReference>
<evidence type="ECO:0000256" key="2">
    <source>
        <dbReference type="ARBA" id="ARBA00007866"/>
    </source>
</evidence>
<dbReference type="GO" id="GO:0020037">
    <property type="term" value="F:heme binding"/>
    <property type="evidence" value="ECO:0007669"/>
    <property type="project" value="InterPro"/>
</dbReference>
<evidence type="ECO:0000313" key="23">
    <source>
        <dbReference type="EMBL" id="MCR2803298.1"/>
    </source>
</evidence>
<evidence type="ECO:0000256" key="15">
    <source>
        <dbReference type="ARBA" id="ARBA00047816"/>
    </source>
</evidence>
<evidence type="ECO:0000256" key="11">
    <source>
        <dbReference type="ARBA" id="ARBA00023004"/>
    </source>
</evidence>
<feature type="domain" description="Cytochrome oxidase subunit II copper A binding" evidence="20">
    <location>
        <begin position="125"/>
        <end position="238"/>
    </location>
</feature>
<evidence type="ECO:0000259" key="21">
    <source>
        <dbReference type="PROSITE" id="PS50999"/>
    </source>
</evidence>
<comment type="subcellular location">
    <subcellularLocation>
        <location evidence="17">Cell membrane</location>
        <topology evidence="17">Multi-pass membrane protein</topology>
    </subcellularLocation>
    <subcellularLocation>
        <location evidence="1">Membrane</location>
        <topology evidence="1">Multi-pass membrane protein</topology>
    </subcellularLocation>
</comment>
<evidence type="ECO:0000256" key="12">
    <source>
        <dbReference type="ARBA" id="ARBA00023008"/>
    </source>
</evidence>
<dbReference type="Pfam" id="PF02790">
    <property type="entry name" value="COX2_TM"/>
    <property type="match status" value="1"/>
</dbReference>
<dbReference type="Pfam" id="PF00034">
    <property type="entry name" value="Cytochrom_C"/>
    <property type="match status" value="1"/>
</dbReference>
<dbReference type="CDD" id="cd04213">
    <property type="entry name" value="CuRO_CcO_Caa3_II"/>
    <property type="match status" value="1"/>
</dbReference>
<organism evidence="23 24">
    <name type="scientific">Paenibacillus soyae</name>
    <dbReference type="NCBI Taxonomy" id="2969249"/>
    <lineage>
        <taxon>Bacteria</taxon>
        <taxon>Bacillati</taxon>
        <taxon>Bacillota</taxon>
        <taxon>Bacilli</taxon>
        <taxon>Bacillales</taxon>
        <taxon>Paenibacillaceae</taxon>
        <taxon>Paenibacillus</taxon>
    </lineage>
</organism>
<dbReference type="SUPFAM" id="SSF46626">
    <property type="entry name" value="Cytochrome c"/>
    <property type="match status" value="1"/>
</dbReference>
<evidence type="ECO:0000256" key="1">
    <source>
        <dbReference type="ARBA" id="ARBA00004141"/>
    </source>
</evidence>
<keyword evidence="6 17" id="KW-0812">Transmembrane</keyword>
<dbReference type="InterPro" id="IPR036909">
    <property type="entry name" value="Cyt_c-like_dom_sf"/>
</dbReference>
<dbReference type="PROSITE" id="PS50999">
    <property type="entry name" value="COX2_TM"/>
    <property type="match status" value="1"/>
</dbReference>
<dbReference type="NCBIfam" id="TIGR02866">
    <property type="entry name" value="CoxB"/>
    <property type="match status" value="1"/>
</dbReference>
<dbReference type="InterPro" id="IPR014222">
    <property type="entry name" value="Cyt_c_oxidase_su2"/>
</dbReference>
<dbReference type="RefSeq" id="WP_257443469.1">
    <property type="nucleotide sequence ID" value="NZ_JANIPJ010000003.1"/>
</dbReference>
<dbReference type="PANTHER" id="PTHR22888">
    <property type="entry name" value="CYTOCHROME C OXIDASE, SUBUNIT II"/>
    <property type="match status" value="1"/>
</dbReference>
<dbReference type="AlphaFoldDB" id="A0A9X2MP65"/>
<keyword evidence="9 17" id="KW-0249">Electron transport</keyword>
<dbReference type="InterPro" id="IPR008972">
    <property type="entry name" value="Cupredoxin"/>
</dbReference>
<comment type="catalytic activity">
    <reaction evidence="15 18">
        <text>4 Fe(II)-[cytochrome c] + O2 + 8 H(+)(in) = 4 Fe(III)-[cytochrome c] + 2 H2O + 4 H(+)(out)</text>
        <dbReference type="Rhea" id="RHEA:11436"/>
        <dbReference type="Rhea" id="RHEA-COMP:10350"/>
        <dbReference type="Rhea" id="RHEA-COMP:14399"/>
        <dbReference type="ChEBI" id="CHEBI:15377"/>
        <dbReference type="ChEBI" id="CHEBI:15378"/>
        <dbReference type="ChEBI" id="CHEBI:15379"/>
        <dbReference type="ChEBI" id="CHEBI:29033"/>
        <dbReference type="ChEBI" id="CHEBI:29034"/>
        <dbReference type="EC" id="7.1.1.9"/>
    </reaction>
</comment>
<dbReference type="SUPFAM" id="SSF49503">
    <property type="entry name" value="Cupredoxins"/>
    <property type="match status" value="1"/>
</dbReference>
<feature type="domain" description="Cytochrome oxidase subunit II transmembrane region profile" evidence="21">
    <location>
        <begin position="24"/>
        <end position="121"/>
    </location>
</feature>
<evidence type="ECO:0000256" key="16">
    <source>
        <dbReference type="PROSITE-ProRule" id="PRU00433"/>
    </source>
</evidence>
<evidence type="ECO:0000256" key="6">
    <source>
        <dbReference type="ARBA" id="ARBA00022692"/>
    </source>
</evidence>
<evidence type="ECO:0000256" key="13">
    <source>
        <dbReference type="ARBA" id="ARBA00023136"/>
    </source>
</evidence>
<dbReference type="GO" id="GO:0005886">
    <property type="term" value="C:plasma membrane"/>
    <property type="evidence" value="ECO:0007669"/>
    <property type="project" value="UniProtKB-SubCell"/>
</dbReference>
<feature type="transmembrane region" description="Helical" evidence="19">
    <location>
        <begin position="43"/>
        <end position="70"/>
    </location>
</feature>
<keyword evidence="12 18" id="KW-0186">Copper</keyword>
<dbReference type="InterPro" id="IPR034236">
    <property type="entry name" value="CuRO_CcO_Caa3_II"/>
</dbReference>
<evidence type="ECO:0000256" key="18">
    <source>
        <dbReference type="RuleBase" id="RU004024"/>
    </source>
</evidence>
<dbReference type="Gene3D" id="1.10.287.90">
    <property type="match status" value="1"/>
</dbReference>
<keyword evidence="5 17" id="KW-0679">Respiratory chain</keyword>
<dbReference type="InterPro" id="IPR009056">
    <property type="entry name" value="Cyt_c-like_dom"/>
</dbReference>
<comment type="caution">
    <text evidence="23">The sequence shown here is derived from an EMBL/GenBank/DDBJ whole genome shotgun (WGS) entry which is preliminary data.</text>
</comment>
<evidence type="ECO:0000256" key="9">
    <source>
        <dbReference type="ARBA" id="ARBA00022982"/>
    </source>
</evidence>
<feature type="transmembrane region" description="Helical" evidence="19">
    <location>
        <begin position="91"/>
        <end position="111"/>
    </location>
</feature>
<keyword evidence="3 17" id="KW-0813">Transport</keyword>
<dbReference type="InterPro" id="IPR001505">
    <property type="entry name" value="Copper_CuA"/>
</dbReference>
<dbReference type="GO" id="GO:0005507">
    <property type="term" value="F:copper ion binding"/>
    <property type="evidence" value="ECO:0007669"/>
    <property type="project" value="InterPro"/>
</dbReference>
<dbReference type="Pfam" id="PF00116">
    <property type="entry name" value="COX2"/>
    <property type="match status" value="1"/>
</dbReference>
<name>A0A9X2MP65_9BACL</name>
<comment type="cofactor">
    <cofactor evidence="18">
        <name>Cu cation</name>
        <dbReference type="ChEBI" id="CHEBI:23378"/>
    </cofactor>
    <text evidence="18">Binds a copper A center.</text>
</comment>
<dbReference type="InterPro" id="IPR002429">
    <property type="entry name" value="CcO_II-like_C"/>
</dbReference>
<dbReference type="PROSITE" id="PS50857">
    <property type="entry name" value="COX2_CUA"/>
    <property type="match status" value="1"/>
</dbReference>
<protein>
    <recommendedName>
        <fullName evidence="18">Cytochrome c oxidase subunit 2</fullName>
        <ecNumber evidence="18">7.1.1.9</ecNumber>
    </recommendedName>
</protein>
<feature type="domain" description="Cytochrome c" evidence="22">
    <location>
        <begin position="246"/>
        <end position="347"/>
    </location>
</feature>
<dbReference type="PRINTS" id="PR01166">
    <property type="entry name" value="CYCOXIDASEII"/>
</dbReference>
<dbReference type="PROSITE" id="PS00078">
    <property type="entry name" value="COX2"/>
    <property type="match status" value="1"/>
</dbReference>
<dbReference type="SUPFAM" id="SSF81464">
    <property type="entry name" value="Cytochrome c oxidase subunit II-like, transmembrane region"/>
    <property type="match status" value="1"/>
</dbReference>
<evidence type="ECO:0000256" key="7">
    <source>
        <dbReference type="ARBA" id="ARBA00022723"/>
    </source>
</evidence>
<reference evidence="23" key="1">
    <citation type="submission" date="2022-08" db="EMBL/GenBank/DDBJ databases">
        <title>The genomic sequence of strain Paenibacillus sp. SCIV0701.</title>
        <authorList>
            <person name="Zhao H."/>
        </authorList>
    </citation>
    <scope>NUCLEOTIDE SEQUENCE</scope>
    <source>
        <strain evidence="23">SCIV0701</strain>
    </source>
</reference>
<keyword evidence="4 16" id="KW-0349">Heme</keyword>
<evidence type="ECO:0000256" key="3">
    <source>
        <dbReference type="ARBA" id="ARBA00022448"/>
    </source>
</evidence>
<evidence type="ECO:0000259" key="22">
    <source>
        <dbReference type="PROSITE" id="PS51007"/>
    </source>
</evidence>
<dbReference type="Proteomes" id="UP001141950">
    <property type="component" value="Unassembled WGS sequence"/>
</dbReference>
<evidence type="ECO:0000259" key="20">
    <source>
        <dbReference type="PROSITE" id="PS50857"/>
    </source>
</evidence>
<dbReference type="EC" id="7.1.1.9" evidence="18"/>
<keyword evidence="7 16" id="KW-0479">Metal-binding</keyword>
<dbReference type="GO" id="GO:0016491">
    <property type="term" value="F:oxidoreductase activity"/>
    <property type="evidence" value="ECO:0007669"/>
    <property type="project" value="InterPro"/>
</dbReference>
<comment type="function">
    <text evidence="14 18">Subunits I and II form the functional core of the enzyme complex. Electrons originating in cytochrome c are transferred via heme a and Cu(A) to the binuclear center formed by heme a3 and Cu(B).</text>
</comment>
<keyword evidence="8" id="KW-1278">Translocase</keyword>
<comment type="similarity">
    <text evidence="2 17">Belongs to the cytochrome c oxidase subunit 2 family.</text>
</comment>
<dbReference type="InterPro" id="IPR011759">
    <property type="entry name" value="Cyt_c_oxidase_su2_TM_dom"/>
</dbReference>
<dbReference type="GO" id="GO:0004129">
    <property type="term" value="F:cytochrome-c oxidase activity"/>
    <property type="evidence" value="ECO:0007669"/>
    <property type="project" value="UniProtKB-EC"/>
</dbReference>
<evidence type="ECO:0000256" key="4">
    <source>
        <dbReference type="ARBA" id="ARBA00022617"/>
    </source>
</evidence>
<keyword evidence="24" id="KW-1185">Reference proteome</keyword>
<gene>
    <name evidence="23" type="primary">coxB</name>
    <name evidence="23" type="ORF">NQZ67_05320</name>
</gene>
<dbReference type="EMBL" id="JANIPJ010000003">
    <property type="protein sequence ID" value="MCR2803298.1"/>
    <property type="molecule type" value="Genomic_DNA"/>
</dbReference>
<evidence type="ECO:0000256" key="10">
    <source>
        <dbReference type="ARBA" id="ARBA00022989"/>
    </source>
</evidence>